<dbReference type="GO" id="GO:0017004">
    <property type="term" value="P:cytochrome complex assembly"/>
    <property type="evidence" value="ECO:0007669"/>
    <property type="project" value="UniProtKB-KW"/>
</dbReference>
<comment type="similarity">
    <text evidence="2">Belongs to the CcmC/CycZ/HelC family.</text>
</comment>
<dbReference type="Pfam" id="PF01578">
    <property type="entry name" value="Cytochrom_C_asm"/>
    <property type="match status" value="1"/>
</dbReference>
<feature type="domain" description="Cytochrome c assembly protein" evidence="8">
    <location>
        <begin position="7"/>
        <end position="172"/>
    </location>
</feature>
<dbReference type="GO" id="GO:0020037">
    <property type="term" value="F:heme binding"/>
    <property type="evidence" value="ECO:0007669"/>
    <property type="project" value="InterPro"/>
</dbReference>
<keyword evidence="9" id="KW-0456">Lyase</keyword>
<keyword evidence="6 7" id="KW-0472">Membrane</keyword>
<protein>
    <submittedName>
        <fullName evidence="9">Cytochrome c-type biogenesis protein CcmC, putative heme lyase for CcmE</fullName>
    </submittedName>
</protein>
<dbReference type="PANTHER" id="PTHR30071">
    <property type="entry name" value="HEME EXPORTER PROTEIN C"/>
    <property type="match status" value="1"/>
</dbReference>
<dbReference type="GO" id="GO:0015232">
    <property type="term" value="F:heme transmembrane transporter activity"/>
    <property type="evidence" value="ECO:0007669"/>
    <property type="project" value="InterPro"/>
</dbReference>
<feature type="transmembrane region" description="Helical" evidence="7">
    <location>
        <begin position="50"/>
        <end position="74"/>
    </location>
</feature>
<feature type="transmembrane region" description="Helical" evidence="7">
    <location>
        <begin position="9"/>
        <end position="30"/>
    </location>
</feature>
<evidence type="ECO:0000259" key="8">
    <source>
        <dbReference type="Pfam" id="PF01578"/>
    </source>
</evidence>
<name>A0A0E3L8N2_9EURY</name>
<evidence type="ECO:0000256" key="5">
    <source>
        <dbReference type="ARBA" id="ARBA00022989"/>
    </source>
</evidence>
<keyword evidence="5 7" id="KW-1133">Transmembrane helix</keyword>
<feature type="transmembrane region" description="Helical" evidence="7">
    <location>
        <begin position="112"/>
        <end position="136"/>
    </location>
</feature>
<dbReference type="InterPro" id="IPR045062">
    <property type="entry name" value="Cyt_c_biogenesis_CcsA/CcmC"/>
</dbReference>
<evidence type="ECO:0000256" key="2">
    <source>
        <dbReference type="ARBA" id="ARBA00005840"/>
    </source>
</evidence>
<keyword evidence="3 7" id="KW-0812">Transmembrane</keyword>
<dbReference type="RefSeq" id="WP_048172424.1">
    <property type="nucleotide sequence ID" value="NZ_CP009506.1"/>
</dbReference>
<dbReference type="GeneID" id="24860968"/>
<dbReference type="PANTHER" id="PTHR30071:SF1">
    <property type="entry name" value="CYTOCHROME B_B6 PROTEIN-RELATED"/>
    <property type="match status" value="1"/>
</dbReference>
<dbReference type="InterPro" id="IPR003557">
    <property type="entry name" value="Cyt_c_biogenesis_CcmC"/>
</dbReference>
<evidence type="ECO:0000256" key="6">
    <source>
        <dbReference type="ARBA" id="ARBA00023136"/>
    </source>
</evidence>
<reference evidence="9 10" key="1">
    <citation type="submission" date="2014-07" db="EMBL/GenBank/DDBJ databases">
        <title>Methanogenic archaea and the global carbon cycle.</title>
        <authorList>
            <person name="Henriksen J.R."/>
            <person name="Luke J."/>
            <person name="Reinhart S."/>
            <person name="Benedict M.N."/>
            <person name="Youngblut N.D."/>
            <person name="Metcalf M.E."/>
            <person name="Whitaker R.J."/>
            <person name="Metcalf W.W."/>
        </authorList>
    </citation>
    <scope>NUCLEOTIDE SEQUENCE [LARGE SCALE GENOMIC DNA]</scope>
    <source>
        <strain evidence="9 10">T4/M</strain>
    </source>
</reference>
<evidence type="ECO:0000313" key="10">
    <source>
        <dbReference type="Proteomes" id="UP000033111"/>
    </source>
</evidence>
<dbReference type="PRINTS" id="PR01386">
    <property type="entry name" value="CCMCBIOGNSIS"/>
</dbReference>
<keyword evidence="4" id="KW-0201">Cytochrome c-type biogenesis</keyword>
<dbReference type="PATRIC" id="fig|1434120.4.peg.2713"/>
<dbReference type="EMBL" id="CP009506">
    <property type="protein sequence ID" value="AKB28816.1"/>
    <property type="molecule type" value="Genomic_DNA"/>
</dbReference>
<dbReference type="KEGG" id="msw:MSSIT_2097"/>
<evidence type="ECO:0000256" key="3">
    <source>
        <dbReference type="ARBA" id="ARBA00022692"/>
    </source>
</evidence>
<dbReference type="GO" id="GO:0005886">
    <property type="term" value="C:plasma membrane"/>
    <property type="evidence" value="ECO:0007669"/>
    <property type="project" value="TreeGrafter"/>
</dbReference>
<accession>A0A0E3L8N2</accession>
<feature type="transmembrane region" description="Helical" evidence="7">
    <location>
        <begin position="148"/>
        <end position="168"/>
    </location>
</feature>
<evidence type="ECO:0000256" key="4">
    <source>
        <dbReference type="ARBA" id="ARBA00022748"/>
    </source>
</evidence>
<feature type="transmembrane region" description="Helical" evidence="7">
    <location>
        <begin position="86"/>
        <end position="106"/>
    </location>
</feature>
<evidence type="ECO:0000313" key="9">
    <source>
        <dbReference type="EMBL" id="AKB28816.1"/>
    </source>
</evidence>
<dbReference type="OrthoDB" id="148358at2157"/>
<proteinExistence type="inferred from homology"/>
<dbReference type="GO" id="GO:0016829">
    <property type="term" value="F:lyase activity"/>
    <property type="evidence" value="ECO:0007669"/>
    <property type="project" value="UniProtKB-KW"/>
</dbReference>
<feature type="transmembrane region" description="Helical" evidence="7">
    <location>
        <begin position="195"/>
        <end position="216"/>
    </location>
</feature>
<dbReference type="HOGENOM" id="CLU_066538_1_0_2"/>
<dbReference type="Proteomes" id="UP000033111">
    <property type="component" value="Chromosome"/>
</dbReference>
<gene>
    <name evidence="9" type="ORF">MSSIT_2097</name>
</gene>
<dbReference type="InterPro" id="IPR002541">
    <property type="entry name" value="Cyt_c_assembly"/>
</dbReference>
<comment type="subcellular location">
    <subcellularLocation>
        <location evidence="1">Membrane</location>
        <topology evidence="1">Multi-pass membrane protein</topology>
    </subcellularLocation>
</comment>
<evidence type="ECO:0000256" key="7">
    <source>
        <dbReference type="SAM" id="Phobius"/>
    </source>
</evidence>
<dbReference type="AlphaFoldDB" id="A0A0E3L8N2"/>
<organism evidence="9 10">
    <name type="scientific">Methanosarcina siciliae T4/M</name>
    <dbReference type="NCBI Taxonomy" id="1434120"/>
    <lineage>
        <taxon>Archaea</taxon>
        <taxon>Methanobacteriati</taxon>
        <taxon>Methanobacteriota</taxon>
        <taxon>Stenosarchaea group</taxon>
        <taxon>Methanomicrobia</taxon>
        <taxon>Methanosarcinales</taxon>
        <taxon>Methanosarcinaceae</taxon>
        <taxon>Methanosarcina</taxon>
    </lineage>
</organism>
<evidence type="ECO:0000256" key="1">
    <source>
        <dbReference type="ARBA" id="ARBA00004141"/>
    </source>
</evidence>
<sequence length="237" mass="26551">MASNSRKTGVLAVVTAGVMILATYMIFFYLPPIKDEAGEVLSGSFRIFFFHMPIAIISYLAFAVVFAASILYLRDKALKWDIYARSAAEVGTLFSFLVLITGSIWAKDAWGWYWIWDIRLTTSLVLFLVYLAYMMLRKALEEPEKRARLSAVFGILGFISVPLSFFSIRLWRSAHPLMFGGNTGGSGGGLEGTTLQLTLLVNFIAYFLLFLTLFSIKVQNEKMEEELDDSRSAGLEA</sequence>
<keyword evidence="10" id="KW-1185">Reference proteome</keyword>